<evidence type="ECO:0008006" key="4">
    <source>
        <dbReference type="Google" id="ProtNLM"/>
    </source>
</evidence>
<feature type="transmembrane region" description="Helical" evidence="1">
    <location>
        <begin position="191"/>
        <end position="209"/>
    </location>
</feature>
<organism evidence="2 3">
    <name type="scientific">Pseudoprevotella muciniphila</name>
    <dbReference type="NCBI Taxonomy" id="2133944"/>
    <lineage>
        <taxon>Bacteria</taxon>
        <taxon>Pseudomonadati</taxon>
        <taxon>Bacteroidota</taxon>
        <taxon>Bacteroidia</taxon>
        <taxon>Bacteroidales</taxon>
        <taxon>Prevotellaceae</taxon>
        <taxon>Pseudoprevotella</taxon>
    </lineage>
</organism>
<name>A0A5P8E4J6_9BACT</name>
<feature type="transmembrane region" description="Helical" evidence="1">
    <location>
        <begin position="151"/>
        <end position="179"/>
    </location>
</feature>
<feature type="transmembrane region" description="Helical" evidence="1">
    <location>
        <begin position="314"/>
        <end position="330"/>
    </location>
</feature>
<feature type="transmembrane region" description="Helical" evidence="1">
    <location>
        <begin position="284"/>
        <end position="302"/>
    </location>
</feature>
<feature type="transmembrane region" description="Helical" evidence="1">
    <location>
        <begin position="342"/>
        <end position="359"/>
    </location>
</feature>
<evidence type="ECO:0000256" key="1">
    <source>
        <dbReference type="SAM" id="Phobius"/>
    </source>
</evidence>
<reference evidence="2 3" key="1">
    <citation type="submission" date="2018-11" db="EMBL/GenBank/DDBJ databases">
        <authorList>
            <person name="Na S.W."/>
            <person name="Baik M."/>
        </authorList>
    </citation>
    <scope>NUCLEOTIDE SEQUENCE [LARGE SCALE GENOMIC DNA]</scope>
    <source>
        <strain evidence="2 3">E39</strain>
    </source>
</reference>
<feature type="transmembrane region" description="Helical" evidence="1">
    <location>
        <begin position="365"/>
        <end position="386"/>
    </location>
</feature>
<feature type="transmembrane region" description="Helical" evidence="1">
    <location>
        <begin position="72"/>
        <end position="92"/>
    </location>
</feature>
<keyword evidence="1" id="KW-0812">Transmembrane</keyword>
<keyword evidence="1" id="KW-0472">Membrane</keyword>
<evidence type="ECO:0000313" key="2">
    <source>
        <dbReference type="EMBL" id="QFQ11935.1"/>
    </source>
</evidence>
<gene>
    <name evidence="2" type="ORF">C7Y71_002225</name>
</gene>
<sequence length="388" mass="45209">MELNGFKWLFSFDSINYYVPYVEEFVRYSNGSISKVFKDIFTDYEILSQDIPAYWLYTVPWAMLGQSVGADIYFSIQVSILFLYPFVGIMIFKLFQRFNIHKKALKYTLLICLFSIVFYYSSIILRDFHILLLYLIAINISLSEKQNYIRLILLIITIVITILFRVESGLFLALCIPVYLFATKLKNKYQIAISAFAGLFIVGYFFNYFSQIQEIYDTNHEVYLVEVETSSGIVNRLNSIPVIGNFLSIFYNACQPLPFWSVLQPVVTVKYGAEARNIMAFPRVFSAFFNVWTVVILSGLAFNRKLSAFFKSDIRFSVKMQVIIGVLFLYMQSTVMTQRRLMGYYCLYYVLAFAIYSQMNSKLRHQYNMIAVVLFVSLQIFGAIFLNS</sequence>
<keyword evidence="1" id="KW-1133">Transmembrane helix</keyword>
<keyword evidence="3" id="KW-1185">Reference proteome</keyword>
<dbReference type="AlphaFoldDB" id="A0A5P8E4J6"/>
<dbReference type="KEGG" id="alq:C7Y71_002225"/>
<dbReference type="Proteomes" id="UP000249375">
    <property type="component" value="Chromosome"/>
</dbReference>
<feature type="transmembrane region" description="Helical" evidence="1">
    <location>
        <begin position="128"/>
        <end position="144"/>
    </location>
</feature>
<accession>A0A5P8E4J6</accession>
<feature type="transmembrane region" description="Helical" evidence="1">
    <location>
        <begin position="104"/>
        <end position="122"/>
    </location>
</feature>
<evidence type="ECO:0000313" key="3">
    <source>
        <dbReference type="Proteomes" id="UP000249375"/>
    </source>
</evidence>
<protein>
    <recommendedName>
        <fullName evidence="4">Glycosyltransferase RgtA/B/C/D-like domain-containing protein</fullName>
    </recommendedName>
</protein>
<dbReference type="EMBL" id="CP033459">
    <property type="protein sequence ID" value="QFQ11935.1"/>
    <property type="molecule type" value="Genomic_DNA"/>
</dbReference>
<proteinExistence type="predicted"/>